<keyword evidence="1" id="KW-1133">Transmembrane helix</keyword>
<protein>
    <submittedName>
        <fullName evidence="2">Uncharacterized protein</fullName>
    </submittedName>
</protein>
<keyword evidence="3" id="KW-1185">Reference proteome</keyword>
<dbReference type="EMBL" id="JAMQOT010000002">
    <property type="protein sequence ID" value="MDF9745401.1"/>
    <property type="molecule type" value="Genomic_DNA"/>
</dbReference>
<comment type="caution">
    <text evidence="2">The sequence shown here is derived from an EMBL/GenBank/DDBJ whole genome shotgun (WGS) entry which is preliminary data.</text>
</comment>
<evidence type="ECO:0000313" key="3">
    <source>
        <dbReference type="Proteomes" id="UP001154061"/>
    </source>
</evidence>
<gene>
    <name evidence="2" type="ORF">NDI89_07365</name>
</gene>
<accession>A0A9Q4KZY1</accession>
<evidence type="ECO:0000256" key="1">
    <source>
        <dbReference type="SAM" id="Phobius"/>
    </source>
</evidence>
<feature type="transmembrane region" description="Helical" evidence="1">
    <location>
        <begin position="17"/>
        <end position="39"/>
    </location>
</feature>
<dbReference type="RefSeq" id="WP_277520878.1">
    <property type="nucleotide sequence ID" value="NZ_JAMQOT010000002.1"/>
</dbReference>
<feature type="transmembrane region" description="Helical" evidence="1">
    <location>
        <begin position="91"/>
        <end position="109"/>
    </location>
</feature>
<sequence length="147" mass="15584">MARGSLTAADSTDRAPWYWYVLIGYPVLSLFGIVSLARLTRGGSVLASSMGSIGLLILVAAAGALVLPAIWRDVEFVATESDTWRPDRQVYVGAAIAAPLALGVLAGLVAGFGIAIAAAVFTFLLSTVTVCVTYLYNRHREIGLLRR</sequence>
<keyword evidence="1" id="KW-0472">Membrane</keyword>
<name>A0A9Q4KZY1_9EURY</name>
<dbReference type="Proteomes" id="UP001154061">
    <property type="component" value="Unassembled WGS sequence"/>
</dbReference>
<organism evidence="2 3">
    <name type="scientific">Natrinema salsiterrestre</name>
    <dbReference type="NCBI Taxonomy" id="2950540"/>
    <lineage>
        <taxon>Archaea</taxon>
        <taxon>Methanobacteriati</taxon>
        <taxon>Methanobacteriota</taxon>
        <taxon>Stenosarchaea group</taxon>
        <taxon>Halobacteria</taxon>
        <taxon>Halobacteriales</taxon>
        <taxon>Natrialbaceae</taxon>
        <taxon>Natrinema</taxon>
    </lineage>
</organism>
<evidence type="ECO:0000313" key="2">
    <source>
        <dbReference type="EMBL" id="MDF9745401.1"/>
    </source>
</evidence>
<reference evidence="2" key="1">
    <citation type="submission" date="2022-06" db="EMBL/GenBank/DDBJ databases">
        <title>Natrinema sp. a new haloarchaeum isolate from saline soil.</title>
        <authorList>
            <person name="Strakova D."/>
            <person name="Galisteo C."/>
            <person name="Sanchez-Porro C."/>
            <person name="Ventosa A."/>
        </authorList>
    </citation>
    <scope>NUCLEOTIDE SEQUENCE</scope>
    <source>
        <strain evidence="2">S1CR25-10</strain>
    </source>
</reference>
<feature type="transmembrane region" description="Helical" evidence="1">
    <location>
        <begin position="51"/>
        <end position="71"/>
    </location>
</feature>
<dbReference type="AlphaFoldDB" id="A0A9Q4KZY1"/>
<keyword evidence="1" id="KW-0812">Transmembrane</keyword>
<proteinExistence type="predicted"/>
<feature type="transmembrane region" description="Helical" evidence="1">
    <location>
        <begin position="116"/>
        <end position="136"/>
    </location>
</feature>